<keyword evidence="1" id="KW-0472">Membrane</keyword>
<dbReference type="AlphaFoldDB" id="A0A136KFY4"/>
<dbReference type="STRING" id="1617427.UZ20_WS6002000855"/>
<accession>A0A136KFY4</accession>
<sequence>MKKRVNIAKQLYIDIELTIAQLASIVFLFCAIFLLPVLIITNHDKETQQVGTTIATESEDANQAGRVAGISTDDESIINIPIVNIQFDTSLNSPDSIPILIGGIFVGISMLLFVVIFVDTMIRH</sequence>
<reference evidence="2 3" key="1">
    <citation type="submission" date="2015-02" db="EMBL/GenBank/DDBJ databases">
        <title>Improved understanding of the partial-nitritation anammox process through 23 genomes representing the majority of the microbial community.</title>
        <authorList>
            <person name="Speth D.R."/>
            <person name="In T Zandt M."/>
            <person name="Guerrero Cruz S."/>
            <person name="Jetten M.S."/>
            <person name="Dutilh B.E."/>
        </authorList>
    </citation>
    <scope>NUCLEOTIDE SEQUENCE [LARGE SCALE GENOMIC DNA]</scope>
    <source>
        <strain evidence="2">OLB21</strain>
    </source>
</reference>
<keyword evidence="1" id="KW-0812">Transmembrane</keyword>
<evidence type="ECO:0000313" key="2">
    <source>
        <dbReference type="EMBL" id="KXK08326.1"/>
    </source>
</evidence>
<keyword evidence="1" id="KW-1133">Transmembrane helix</keyword>
<evidence type="ECO:0000256" key="1">
    <source>
        <dbReference type="SAM" id="Phobius"/>
    </source>
</evidence>
<name>A0A136KFY4_9BACT</name>
<feature type="transmembrane region" description="Helical" evidence="1">
    <location>
        <begin position="97"/>
        <end position="118"/>
    </location>
</feature>
<comment type="caution">
    <text evidence="2">The sequence shown here is derived from an EMBL/GenBank/DDBJ whole genome shotgun (WGS) entry which is preliminary data.</text>
</comment>
<protein>
    <submittedName>
        <fullName evidence="2">Uncharacterized protein</fullName>
    </submittedName>
</protein>
<evidence type="ECO:0000313" key="3">
    <source>
        <dbReference type="Proteomes" id="UP000070449"/>
    </source>
</evidence>
<dbReference type="EMBL" id="JYPD01000025">
    <property type="protein sequence ID" value="KXK08326.1"/>
    <property type="molecule type" value="Genomic_DNA"/>
</dbReference>
<gene>
    <name evidence="2" type="ORF">UZ20_WS6002000855</name>
</gene>
<organism evidence="2 3">
    <name type="scientific">candidate division WS6 bacterium OLB21</name>
    <dbReference type="NCBI Taxonomy" id="1617427"/>
    <lineage>
        <taxon>Bacteria</taxon>
        <taxon>Candidatus Dojkabacteria</taxon>
    </lineage>
</organism>
<feature type="transmembrane region" description="Helical" evidence="1">
    <location>
        <begin position="12"/>
        <end position="40"/>
    </location>
</feature>
<proteinExistence type="predicted"/>
<dbReference type="Proteomes" id="UP000070449">
    <property type="component" value="Unassembled WGS sequence"/>
</dbReference>